<evidence type="ECO:0000256" key="17">
    <source>
        <dbReference type="ARBA" id="ARBA00030800"/>
    </source>
</evidence>
<dbReference type="SMART" id="SM00387">
    <property type="entry name" value="HATPase_c"/>
    <property type="match status" value="1"/>
</dbReference>
<keyword evidence="12" id="KW-0418">Kinase</keyword>
<keyword evidence="14" id="KW-0902">Two-component regulatory system</keyword>
<dbReference type="CDD" id="cd06225">
    <property type="entry name" value="HAMP"/>
    <property type="match status" value="1"/>
</dbReference>
<evidence type="ECO:0000256" key="16">
    <source>
        <dbReference type="ARBA" id="ARBA00024827"/>
    </source>
</evidence>
<dbReference type="GO" id="GO:0000155">
    <property type="term" value="F:phosphorelay sensor kinase activity"/>
    <property type="evidence" value="ECO:0007669"/>
    <property type="project" value="InterPro"/>
</dbReference>
<accession>A0A8J3I1R2</accession>
<keyword evidence="18" id="KW-0472">Membrane</keyword>
<dbReference type="GO" id="GO:0046983">
    <property type="term" value="F:protein dimerization activity"/>
    <property type="evidence" value="ECO:0007669"/>
    <property type="project" value="InterPro"/>
</dbReference>
<dbReference type="InterPro" id="IPR003594">
    <property type="entry name" value="HATPase_dom"/>
</dbReference>
<dbReference type="PANTHER" id="PTHR24421">
    <property type="entry name" value="NITRATE/NITRITE SENSOR PROTEIN NARX-RELATED"/>
    <property type="match status" value="1"/>
</dbReference>
<evidence type="ECO:0000259" key="20">
    <source>
        <dbReference type="PROSITE" id="PS50885"/>
    </source>
</evidence>
<reference evidence="21" key="1">
    <citation type="submission" date="2020-10" db="EMBL/GenBank/DDBJ databases">
        <title>Taxonomic study of unclassified bacteria belonging to the class Ktedonobacteria.</title>
        <authorList>
            <person name="Yabe S."/>
            <person name="Wang C.M."/>
            <person name="Zheng Y."/>
            <person name="Sakai Y."/>
            <person name="Cavaletti L."/>
            <person name="Monciardini P."/>
            <person name="Donadio S."/>
        </authorList>
    </citation>
    <scope>NUCLEOTIDE SEQUENCE</scope>
    <source>
        <strain evidence="21">SOSP1-1</strain>
    </source>
</reference>
<keyword evidence="22" id="KW-1185">Reference proteome</keyword>
<dbReference type="PROSITE" id="PS50885">
    <property type="entry name" value="HAMP"/>
    <property type="match status" value="1"/>
</dbReference>
<evidence type="ECO:0000256" key="4">
    <source>
        <dbReference type="ARBA" id="ARBA00004496"/>
    </source>
</evidence>
<comment type="cofactor">
    <cofactor evidence="2">
        <name>[4Fe-4S] cluster</name>
        <dbReference type="ChEBI" id="CHEBI:49883"/>
    </cofactor>
</comment>
<dbReference type="Pfam" id="PF02518">
    <property type="entry name" value="HATPase_c"/>
    <property type="match status" value="1"/>
</dbReference>
<evidence type="ECO:0000256" key="3">
    <source>
        <dbReference type="ARBA" id="ARBA00004370"/>
    </source>
</evidence>
<dbReference type="InterPro" id="IPR005467">
    <property type="entry name" value="His_kinase_dom"/>
</dbReference>
<evidence type="ECO:0000256" key="8">
    <source>
        <dbReference type="ARBA" id="ARBA00022490"/>
    </source>
</evidence>
<evidence type="ECO:0000256" key="14">
    <source>
        <dbReference type="ARBA" id="ARBA00023012"/>
    </source>
</evidence>
<keyword evidence="7" id="KW-0004">4Fe-4S</keyword>
<keyword evidence="8" id="KW-0963">Cytoplasm</keyword>
<comment type="catalytic activity">
    <reaction evidence="1">
        <text>ATP + protein L-histidine = ADP + protein N-phospho-L-histidine.</text>
        <dbReference type="EC" id="2.7.13.3"/>
    </reaction>
</comment>
<evidence type="ECO:0000256" key="5">
    <source>
        <dbReference type="ARBA" id="ARBA00012438"/>
    </source>
</evidence>
<evidence type="ECO:0000256" key="13">
    <source>
        <dbReference type="ARBA" id="ARBA00023004"/>
    </source>
</evidence>
<dbReference type="PROSITE" id="PS50109">
    <property type="entry name" value="HIS_KIN"/>
    <property type="match status" value="1"/>
</dbReference>
<evidence type="ECO:0000256" key="12">
    <source>
        <dbReference type="ARBA" id="ARBA00022777"/>
    </source>
</evidence>
<evidence type="ECO:0000256" key="7">
    <source>
        <dbReference type="ARBA" id="ARBA00022485"/>
    </source>
</evidence>
<keyword evidence="13" id="KW-0408">Iron</keyword>
<dbReference type="SMART" id="SM00304">
    <property type="entry name" value="HAMP"/>
    <property type="match status" value="1"/>
</dbReference>
<dbReference type="CDD" id="cd16917">
    <property type="entry name" value="HATPase_UhpB-NarQ-NarX-like"/>
    <property type="match status" value="1"/>
</dbReference>
<dbReference type="InterPro" id="IPR050482">
    <property type="entry name" value="Sensor_HK_TwoCompSys"/>
</dbReference>
<dbReference type="Proteomes" id="UP000612362">
    <property type="component" value="Unassembled WGS sequence"/>
</dbReference>
<keyword evidence="15" id="KW-0411">Iron-sulfur</keyword>
<evidence type="ECO:0000256" key="18">
    <source>
        <dbReference type="SAM" id="Phobius"/>
    </source>
</evidence>
<protein>
    <recommendedName>
        <fullName evidence="6">Oxygen sensor histidine kinase NreB</fullName>
        <ecNumber evidence="5">2.7.13.3</ecNumber>
    </recommendedName>
    <alternativeName>
        <fullName evidence="17">Nitrogen regulation protein B</fullName>
    </alternativeName>
</protein>
<evidence type="ECO:0000313" key="22">
    <source>
        <dbReference type="Proteomes" id="UP000612362"/>
    </source>
</evidence>
<dbReference type="SUPFAM" id="SSF158472">
    <property type="entry name" value="HAMP domain-like"/>
    <property type="match status" value="1"/>
</dbReference>
<feature type="transmembrane region" description="Helical" evidence="18">
    <location>
        <begin position="212"/>
        <end position="230"/>
    </location>
</feature>
<evidence type="ECO:0000256" key="11">
    <source>
        <dbReference type="ARBA" id="ARBA00022723"/>
    </source>
</evidence>
<dbReference type="AlphaFoldDB" id="A0A8J3I1R2"/>
<proteinExistence type="predicted"/>
<dbReference type="Gene3D" id="1.20.5.1930">
    <property type="match status" value="1"/>
</dbReference>
<evidence type="ECO:0000313" key="21">
    <source>
        <dbReference type="EMBL" id="GHO47729.1"/>
    </source>
</evidence>
<dbReference type="InterPro" id="IPR003660">
    <property type="entry name" value="HAMP_dom"/>
</dbReference>
<dbReference type="GO" id="GO:0051539">
    <property type="term" value="F:4 iron, 4 sulfur cluster binding"/>
    <property type="evidence" value="ECO:0007669"/>
    <property type="project" value="UniProtKB-KW"/>
</dbReference>
<dbReference type="RefSeq" id="WP_220196970.1">
    <property type="nucleotide sequence ID" value="NZ_BNJF01000003.1"/>
</dbReference>
<comment type="caution">
    <text evidence="21">The sequence shown here is derived from an EMBL/GenBank/DDBJ whole genome shotgun (WGS) entry which is preliminary data.</text>
</comment>
<comment type="function">
    <text evidence="16">Member of the two-component regulatory system NreB/NreC involved in the control of dissimilatory nitrate/nitrite reduction in response to oxygen. NreB functions as a direct oxygen sensor histidine kinase which is autophosphorylated, in the absence of oxygen, probably at the conserved histidine residue, and transfers its phosphate group probably to a conserved aspartate residue of NreC. NreB/NreC activates the expression of the nitrate (narGHJI) and nitrite (nir) reductase operons, as well as the putative nitrate transporter gene narT.</text>
</comment>
<comment type="subcellular location">
    <subcellularLocation>
        <location evidence="4">Cytoplasm</location>
    </subcellularLocation>
    <subcellularLocation>
        <location evidence="3">Membrane</location>
    </subcellularLocation>
</comment>
<dbReference type="PANTHER" id="PTHR24421:SF61">
    <property type="entry name" value="OXYGEN SENSOR HISTIDINE KINASE NREB"/>
    <property type="match status" value="1"/>
</dbReference>
<dbReference type="InterPro" id="IPR004358">
    <property type="entry name" value="Sig_transdc_His_kin-like_C"/>
</dbReference>
<dbReference type="GO" id="GO:0005737">
    <property type="term" value="C:cytoplasm"/>
    <property type="evidence" value="ECO:0007669"/>
    <property type="project" value="UniProtKB-SubCell"/>
</dbReference>
<dbReference type="PRINTS" id="PR00344">
    <property type="entry name" value="BCTRLSENSOR"/>
</dbReference>
<evidence type="ECO:0000256" key="15">
    <source>
        <dbReference type="ARBA" id="ARBA00023014"/>
    </source>
</evidence>
<organism evidence="21 22">
    <name type="scientific">Ktedonospora formicarum</name>
    <dbReference type="NCBI Taxonomy" id="2778364"/>
    <lineage>
        <taxon>Bacteria</taxon>
        <taxon>Bacillati</taxon>
        <taxon>Chloroflexota</taxon>
        <taxon>Ktedonobacteria</taxon>
        <taxon>Ktedonobacterales</taxon>
        <taxon>Ktedonobacteraceae</taxon>
        <taxon>Ktedonospora</taxon>
    </lineage>
</organism>
<dbReference type="GO" id="GO:0016020">
    <property type="term" value="C:membrane"/>
    <property type="evidence" value="ECO:0007669"/>
    <property type="project" value="UniProtKB-SubCell"/>
</dbReference>
<keyword evidence="18" id="KW-0812">Transmembrane</keyword>
<evidence type="ECO:0000256" key="6">
    <source>
        <dbReference type="ARBA" id="ARBA00017322"/>
    </source>
</evidence>
<dbReference type="InterPro" id="IPR011712">
    <property type="entry name" value="Sig_transdc_His_kin_sub3_dim/P"/>
</dbReference>
<dbReference type="Pfam" id="PF07730">
    <property type="entry name" value="HisKA_3"/>
    <property type="match status" value="1"/>
</dbReference>
<dbReference type="EC" id="2.7.13.3" evidence="5"/>
<keyword evidence="18" id="KW-1133">Transmembrane helix</keyword>
<name>A0A8J3I1R2_9CHLR</name>
<dbReference type="SUPFAM" id="SSF55874">
    <property type="entry name" value="ATPase domain of HSP90 chaperone/DNA topoisomerase II/histidine kinase"/>
    <property type="match status" value="1"/>
</dbReference>
<evidence type="ECO:0000256" key="2">
    <source>
        <dbReference type="ARBA" id="ARBA00001966"/>
    </source>
</evidence>
<keyword evidence="11" id="KW-0479">Metal-binding</keyword>
<dbReference type="Gene3D" id="3.30.565.10">
    <property type="entry name" value="Histidine kinase-like ATPase, C-terminal domain"/>
    <property type="match status" value="1"/>
</dbReference>
<dbReference type="Pfam" id="PF00672">
    <property type="entry name" value="HAMP"/>
    <property type="match status" value="1"/>
</dbReference>
<dbReference type="Gene3D" id="6.10.340.10">
    <property type="match status" value="1"/>
</dbReference>
<evidence type="ECO:0000256" key="1">
    <source>
        <dbReference type="ARBA" id="ARBA00000085"/>
    </source>
</evidence>
<keyword evidence="10" id="KW-0808">Transferase</keyword>
<keyword evidence="9" id="KW-0597">Phosphoprotein</keyword>
<feature type="domain" description="HAMP" evidence="20">
    <location>
        <begin position="232"/>
        <end position="284"/>
    </location>
</feature>
<dbReference type="GO" id="GO:0046872">
    <property type="term" value="F:metal ion binding"/>
    <property type="evidence" value="ECO:0007669"/>
    <property type="project" value="UniProtKB-KW"/>
</dbReference>
<evidence type="ECO:0000259" key="19">
    <source>
        <dbReference type="PROSITE" id="PS50109"/>
    </source>
</evidence>
<gene>
    <name evidence="21" type="ORF">KSX_58920</name>
</gene>
<evidence type="ECO:0000256" key="9">
    <source>
        <dbReference type="ARBA" id="ARBA00022553"/>
    </source>
</evidence>
<sequence length="501" mass="54609">MKSIRWRPGGISRRLALSYLIVTLVATLSTGITLTLLQFVRETQQSSVSSQASALEKQHIVEVAPYLEQTTPDLEALRYWLTFEVIGRNAGGVQLVVVLDQQRRVLASASCNQFALLSTGSKTCAADANSRTTTYLAQPQIRATIQRVMDSPGEMAGTTSDGKNFLVAAVPGQRKQVIGELVAVFSDQASTRTTTGPGAVLDDFWTIWQPTGFSFLLLALLLGTVTGLLVSRNLVHRLNLIALAASAWSRGDFQAVVQDRSHDELGQLASNLNSMAEQIKSLLSTRQALAVAEERNRLARELHDSVKQHLFTSALLVRAARKLFPRDPEGAQQHLVEVEQIAEQVQQELSAAIQAMRPAPLEDLGLAIALQNYARDWSHRVGIAVDVSVQGGCTTPLQSEEALFRVSQEVLANVVRHSRASEVKIQLSWKEEEVALSICDNGQGFDTARIVGKGLGLTSMRERMEALSGRLTISSSREGTRVVAQIPLVWVDTSTKEGSHG</sequence>
<evidence type="ECO:0000256" key="10">
    <source>
        <dbReference type="ARBA" id="ARBA00022679"/>
    </source>
</evidence>
<dbReference type="InterPro" id="IPR036890">
    <property type="entry name" value="HATPase_C_sf"/>
</dbReference>
<feature type="domain" description="Histidine kinase" evidence="19">
    <location>
        <begin position="297"/>
        <end position="490"/>
    </location>
</feature>
<dbReference type="EMBL" id="BNJF01000003">
    <property type="protein sequence ID" value="GHO47729.1"/>
    <property type="molecule type" value="Genomic_DNA"/>
</dbReference>